<protein>
    <submittedName>
        <fullName evidence="1">Uncharacterized protein</fullName>
    </submittedName>
</protein>
<dbReference type="AlphaFoldDB" id="A0A3L8PKL9"/>
<dbReference type="RefSeq" id="WP_121794067.1">
    <property type="nucleotide sequence ID" value="NZ_RDBF01000005.1"/>
</dbReference>
<dbReference type="OrthoDB" id="4286217at2"/>
<accession>A0A3L8PKL9</accession>
<dbReference type="Proteomes" id="UP000282515">
    <property type="component" value="Unassembled WGS sequence"/>
</dbReference>
<name>A0A3L8PKL9_9ACTN</name>
<gene>
    <name evidence="1" type="ORF">D9V41_08150</name>
</gene>
<dbReference type="EMBL" id="RDBF01000005">
    <property type="protein sequence ID" value="RLV55871.1"/>
    <property type="molecule type" value="Genomic_DNA"/>
</dbReference>
<keyword evidence="2" id="KW-1185">Reference proteome</keyword>
<organism evidence="1 2">
    <name type="scientific">Aeromicrobium phragmitis</name>
    <dbReference type="NCBI Taxonomy" id="2478914"/>
    <lineage>
        <taxon>Bacteria</taxon>
        <taxon>Bacillati</taxon>
        <taxon>Actinomycetota</taxon>
        <taxon>Actinomycetes</taxon>
        <taxon>Propionibacteriales</taxon>
        <taxon>Nocardioidaceae</taxon>
        <taxon>Aeromicrobium</taxon>
    </lineage>
</organism>
<evidence type="ECO:0000313" key="2">
    <source>
        <dbReference type="Proteomes" id="UP000282515"/>
    </source>
</evidence>
<comment type="caution">
    <text evidence="1">The sequence shown here is derived from an EMBL/GenBank/DDBJ whole genome shotgun (WGS) entry which is preliminary data.</text>
</comment>
<sequence length="99" mass="10799">MSGDLYIDGAMLRRVKTNFGDIESLLSTPARRMRNMSADQVGPRTLVQRVNEFGDDWGYGIEQLGEFSASVVQALQSIEDAFDAADDNLAAALNEAKEG</sequence>
<reference evidence="1 2" key="1">
    <citation type="submission" date="2018-10" db="EMBL/GenBank/DDBJ databases">
        <title>Aeromicrobium sp. 9W16Y-2 whole genome shotgun sequence.</title>
        <authorList>
            <person name="Li F."/>
        </authorList>
    </citation>
    <scope>NUCLEOTIDE SEQUENCE [LARGE SCALE GENOMIC DNA]</scope>
    <source>
        <strain evidence="1 2">9W16Y-2</strain>
    </source>
</reference>
<evidence type="ECO:0000313" key="1">
    <source>
        <dbReference type="EMBL" id="RLV55871.1"/>
    </source>
</evidence>
<proteinExistence type="predicted"/>